<name>A0A9W6F2F9_9CHLO</name>
<dbReference type="SUPFAM" id="SSF101690">
    <property type="entry name" value="PAZ domain"/>
    <property type="match status" value="1"/>
</dbReference>
<feature type="domain" description="PAZ" evidence="3">
    <location>
        <begin position="75"/>
        <end position="183"/>
    </location>
</feature>
<dbReference type="PROSITE" id="PS50822">
    <property type="entry name" value="PIWI"/>
    <property type="match status" value="1"/>
</dbReference>
<dbReference type="AlphaFoldDB" id="A0A9W6F2F9"/>
<dbReference type="SMART" id="SM00950">
    <property type="entry name" value="Piwi"/>
    <property type="match status" value="1"/>
</dbReference>
<accession>A0A9W6F2F9</accession>
<protein>
    <submittedName>
        <fullName evidence="5">Protein argonaute-3</fullName>
    </submittedName>
</protein>
<feature type="domain" description="Piwi" evidence="4">
    <location>
        <begin position="371"/>
        <end position="690"/>
    </location>
</feature>
<organism evidence="5 6">
    <name type="scientific">Pleodorina starrii</name>
    <dbReference type="NCBI Taxonomy" id="330485"/>
    <lineage>
        <taxon>Eukaryota</taxon>
        <taxon>Viridiplantae</taxon>
        <taxon>Chlorophyta</taxon>
        <taxon>core chlorophytes</taxon>
        <taxon>Chlorophyceae</taxon>
        <taxon>CS clade</taxon>
        <taxon>Chlamydomonadales</taxon>
        <taxon>Volvocaceae</taxon>
        <taxon>Pleodorina</taxon>
    </lineage>
</organism>
<evidence type="ECO:0000259" key="4">
    <source>
        <dbReference type="PROSITE" id="PS50822"/>
    </source>
</evidence>
<evidence type="ECO:0000259" key="3">
    <source>
        <dbReference type="PROSITE" id="PS50821"/>
    </source>
</evidence>
<evidence type="ECO:0000256" key="2">
    <source>
        <dbReference type="SAM" id="MobiDB-lite"/>
    </source>
</evidence>
<keyword evidence="6" id="KW-1185">Reference proteome</keyword>
<proteinExistence type="inferred from homology"/>
<sequence>MQVLDIVIRHAFSVDPKCLVMGRGFYYRADGVMSLPGGAEIWTGFQQSFKVVESGMMLNLDSAFAAFMSERSLPDLLAEMCNSRDLSRVDPHRLRAAARNLKGFRVSYPIKGGFLRKKMLVGLSERGADQTMFMNEQAGREMSVAQYFKDTGRPLRFPSLPCAHVGERHRPTYIPAELCTVIGGQRKMKLDARQNDGMITAAKQDPQTKAEAVRKQATRVQATLGEGRTDAQWGLKVTTELLKLTGRVLPTPVLAYGNPPAFDVGPTGSWNLKNVKFADPRNLDSWAVVVLIPQEYVDFDGEGSLWDFLVDLCANMELCGMKVANPVRRGSEDSPPVEWQGGGRGGGRGIEATMRAAADAAKAKYGKPAQLLLVVLPEKLVDEYKEIKRVSDIELGIPSQVIAGSKAKVGTRPGSKGGGPQYCANVAMKINNKLGGVNVTLSGGLKYLPVLGGQGATPFMIMGADVTHPTGAAARADVRDPSVAAVVASMDSTLGRWATRVLLQTGRQEVITGMATATKELLLEFYKANRQAKPMRIVMYRDGVSEGQFDQVLAEEYMAIRQACKELEEGYRPPITFVVVQKRHNTRLLPADGAAADNKGNVVPGVVVDKGIVSPDGFDFYLNSHAGLQGTNKPAHYHVLIDEIGFGADGVQILTYWMCYLYQRTTKSVSYCPPAYYADRAAFRGRTLLAASSSASDSASEAGSVRGAQGPGGASGPARFAGINKGLGNVLYFM</sequence>
<evidence type="ECO:0000313" key="5">
    <source>
        <dbReference type="EMBL" id="GLC53161.1"/>
    </source>
</evidence>
<dbReference type="Pfam" id="PF02170">
    <property type="entry name" value="PAZ"/>
    <property type="match status" value="1"/>
</dbReference>
<dbReference type="CDD" id="cd04657">
    <property type="entry name" value="Piwi_ago-like"/>
    <property type="match status" value="1"/>
</dbReference>
<dbReference type="PANTHER" id="PTHR22891">
    <property type="entry name" value="EUKARYOTIC TRANSLATION INITIATION FACTOR 2C"/>
    <property type="match status" value="1"/>
</dbReference>
<dbReference type="Gene3D" id="3.40.50.2300">
    <property type="match status" value="1"/>
</dbReference>
<dbReference type="InterPro" id="IPR036397">
    <property type="entry name" value="RNaseH_sf"/>
</dbReference>
<dbReference type="Gene3D" id="2.170.260.10">
    <property type="entry name" value="paz domain"/>
    <property type="match status" value="1"/>
</dbReference>
<dbReference type="InterPro" id="IPR003165">
    <property type="entry name" value="Piwi"/>
</dbReference>
<evidence type="ECO:0000313" key="6">
    <source>
        <dbReference type="Proteomes" id="UP001165080"/>
    </source>
</evidence>
<dbReference type="Pfam" id="PF02171">
    <property type="entry name" value="Piwi"/>
    <property type="match status" value="1"/>
</dbReference>
<dbReference type="InterPro" id="IPR045246">
    <property type="entry name" value="Piwi_ago-like"/>
</dbReference>
<dbReference type="SMART" id="SM01163">
    <property type="entry name" value="DUF1785"/>
    <property type="match status" value="1"/>
</dbReference>
<dbReference type="Gene3D" id="3.30.420.10">
    <property type="entry name" value="Ribonuclease H-like superfamily/Ribonuclease H"/>
    <property type="match status" value="1"/>
</dbReference>
<comment type="caution">
    <text evidence="5">The sequence shown here is derived from an EMBL/GenBank/DDBJ whole genome shotgun (WGS) entry which is preliminary data.</text>
</comment>
<evidence type="ECO:0000256" key="1">
    <source>
        <dbReference type="ARBA" id="ARBA00008201"/>
    </source>
</evidence>
<feature type="region of interest" description="Disordered" evidence="2">
    <location>
        <begin position="329"/>
        <end position="348"/>
    </location>
</feature>
<dbReference type="InterPro" id="IPR036085">
    <property type="entry name" value="PAZ_dom_sf"/>
</dbReference>
<dbReference type="Proteomes" id="UP001165080">
    <property type="component" value="Unassembled WGS sequence"/>
</dbReference>
<comment type="similarity">
    <text evidence="1">Belongs to the argonaute family. Ago subfamily.</text>
</comment>
<dbReference type="SUPFAM" id="SSF53098">
    <property type="entry name" value="Ribonuclease H-like"/>
    <property type="match status" value="1"/>
</dbReference>
<dbReference type="GO" id="GO:0003723">
    <property type="term" value="F:RNA binding"/>
    <property type="evidence" value="ECO:0007669"/>
    <property type="project" value="InterPro"/>
</dbReference>
<dbReference type="CDD" id="cd02846">
    <property type="entry name" value="PAZ_argonaute_like"/>
    <property type="match status" value="1"/>
</dbReference>
<gene>
    <name evidence="5" type="primary">PLESTB001169</name>
    <name evidence="5" type="ORF">PLESTB_000714800</name>
</gene>
<dbReference type="PROSITE" id="PS50821">
    <property type="entry name" value="PAZ"/>
    <property type="match status" value="1"/>
</dbReference>
<dbReference type="Pfam" id="PF08699">
    <property type="entry name" value="ArgoL1"/>
    <property type="match status" value="1"/>
</dbReference>
<dbReference type="InterPro" id="IPR003100">
    <property type="entry name" value="PAZ_dom"/>
</dbReference>
<reference evidence="5 6" key="1">
    <citation type="journal article" date="2023" name="Commun. Biol.">
        <title>Reorganization of the ancestral sex-determining regions during the evolution of trioecy in Pleodorina starrii.</title>
        <authorList>
            <person name="Takahashi K."/>
            <person name="Suzuki S."/>
            <person name="Kawai-Toyooka H."/>
            <person name="Yamamoto K."/>
            <person name="Hamaji T."/>
            <person name="Ootsuki R."/>
            <person name="Yamaguchi H."/>
            <person name="Kawachi M."/>
            <person name="Higashiyama T."/>
            <person name="Nozaki H."/>
        </authorList>
    </citation>
    <scope>NUCLEOTIDE SEQUENCE [LARGE SCALE GENOMIC DNA]</scope>
    <source>
        <strain evidence="5 6">NIES-4479</strain>
    </source>
</reference>
<dbReference type="InterPro" id="IPR014811">
    <property type="entry name" value="ArgoL1"/>
</dbReference>
<dbReference type="EMBL" id="BRXU01000007">
    <property type="protein sequence ID" value="GLC53161.1"/>
    <property type="molecule type" value="Genomic_DNA"/>
</dbReference>
<dbReference type="InterPro" id="IPR012337">
    <property type="entry name" value="RNaseH-like_sf"/>
</dbReference>